<dbReference type="EMBL" id="JACTAM010000048">
    <property type="protein sequence ID" value="KAI2647981.1"/>
    <property type="molecule type" value="Genomic_DNA"/>
</dbReference>
<accession>A0ABQ8LE37</accession>
<evidence type="ECO:0000313" key="10">
    <source>
        <dbReference type="Proteomes" id="UP000830375"/>
    </source>
</evidence>
<dbReference type="Gene3D" id="1.20.1070.10">
    <property type="entry name" value="Rhodopsin 7-helix transmembrane proteins"/>
    <property type="match status" value="1"/>
</dbReference>
<feature type="region of interest" description="Disordered" evidence="6">
    <location>
        <begin position="478"/>
        <end position="529"/>
    </location>
</feature>
<feature type="domain" description="G-protein coupled receptors family 1 profile" evidence="8">
    <location>
        <begin position="36"/>
        <end position="425"/>
    </location>
</feature>
<feature type="transmembrane region" description="Helical" evidence="7">
    <location>
        <begin position="141"/>
        <end position="160"/>
    </location>
</feature>
<keyword evidence="2 5" id="KW-0812">Transmembrane</keyword>
<sequence length="529" mass="58784">MEKNEEVDWKKLEPGHEVKIFLTVLYSLILVLGIVGNSLTIHVAQVLQRNGYLQKNVTDHMVSLACSDLLVLLIGMPAELYSAIWFPFSSSSGDASCKIYNFLFEACSYATILNVATLSFERYMAICHPFRYKALSGGRTVKLLLSAWICSALVALPLLVATGTERHVTKGLQGPAQNLTFCTNLSQHWVMYRTSIFMAFILYLLVLGGVAFMCRAMIAVLRAPMGTDESSPNGAERRVPKHESARVKASRKQTILFLGRTSFALFSNPFVISHACLGLTLQDVTRFLLRKKTERYFGNHPAPSVQMSRVNLCSISRIQTRSSRCSHKATVLVLLDPAMMTDSIWFALVLSSPEILFSLLPSVFSLVLMVCALLVCWMPNQIRRLMTAAVPTSAWTVSFLSSYVKLHPVADTFFYLSSVLNPLLYNLSSRQFRSAFLQTLLCRLSLQHINRRTLESSQASKSSGNTIRPLLRRSLDRIRMVPGGRSTPPSSAESPNPPDPADRPPNTDALTSEPLDDEINQPTALPNAN</sequence>
<evidence type="ECO:0000256" key="4">
    <source>
        <dbReference type="ARBA" id="ARBA00023136"/>
    </source>
</evidence>
<keyword evidence="5" id="KW-0297">G-protein coupled receptor</keyword>
<dbReference type="SUPFAM" id="SSF81321">
    <property type="entry name" value="Family A G protein-coupled receptor-like"/>
    <property type="match status" value="1"/>
</dbReference>
<name>A0ABQ8LE37_LABRO</name>
<dbReference type="InterPro" id="IPR052676">
    <property type="entry name" value="Zinc-sensing_GPCR"/>
</dbReference>
<keyword evidence="5" id="KW-0807">Transducer</keyword>
<feature type="compositionally biased region" description="Polar residues" evidence="6">
    <location>
        <begin position="520"/>
        <end position="529"/>
    </location>
</feature>
<dbReference type="InterPro" id="IPR000276">
    <property type="entry name" value="GPCR_Rhodpsn"/>
</dbReference>
<dbReference type="Pfam" id="PF00001">
    <property type="entry name" value="7tm_1"/>
    <property type="match status" value="1"/>
</dbReference>
<feature type="compositionally biased region" description="Basic and acidic residues" evidence="6">
    <location>
        <begin position="235"/>
        <end position="245"/>
    </location>
</feature>
<keyword evidence="5 9" id="KW-0675">Receptor</keyword>
<dbReference type="PROSITE" id="PS50262">
    <property type="entry name" value="G_PROTEIN_RECEP_F1_2"/>
    <property type="match status" value="1"/>
</dbReference>
<dbReference type="Proteomes" id="UP000830375">
    <property type="component" value="Unassembled WGS sequence"/>
</dbReference>
<keyword evidence="4 7" id="KW-0472">Membrane</keyword>
<keyword evidence="3 7" id="KW-1133">Transmembrane helix</keyword>
<feature type="transmembrane region" description="Helical" evidence="7">
    <location>
        <begin position="355"/>
        <end position="377"/>
    </location>
</feature>
<evidence type="ECO:0000256" key="3">
    <source>
        <dbReference type="ARBA" id="ARBA00022989"/>
    </source>
</evidence>
<evidence type="ECO:0000256" key="1">
    <source>
        <dbReference type="ARBA" id="ARBA00004370"/>
    </source>
</evidence>
<evidence type="ECO:0000256" key="5">
    <source>
        <dbReference type="RuleBase" id="RU000688"/>
    </source>
</evidence>
<evidence type="ECO:0000256" key="2">
    <source>
        <dbReference type="ARBA" id="ARBA00022692"/>
    </source>
</evidence>
<keyword evidence="10" id="KW-1185">Reference proteome</keyword>
<dbReference type="PANTHER" id="PTHR46752">
    <property type="entry name" value="G-PROTEIN COUPLED RECEPTOR 39"/>
    <property type="match status" value="1"/>
</dbReference>
<evidence type="ECO:0000256" key="6">
    <source>
        <dbReference type="SAM" id="MobiDB-lite"/>
    </source>
</evidence>
<dbReference type="PROSITE" id="PS00237">
    <property type="entry name" value="G_PROTEIN_RECEP_F1_1"/>
    <property type="match status" value="1"/>
</dbReference>
<evidence type="ECO:0000256" key="7">
    <source>
        <dbReference type="SAM" id="Phobius"/>
    </source>
</evidence>
<comment type="caution">
    <text evidence="9">The sequence shown here is derived from an EMBL/GenBank/DDBJ whole genome shotgun (WGS) entry which is preliminary data.</text>
</comment>
<reference evidence="9 10" key="1">
    <citation type="submission" date="2022-01" db="EMBL/GenBank/DDBJ databases">
        <title>A high-quality chromosome-level genome assembly of rohu carp, Labeo rohita.</title>
        <authorList>
            <person name="Arick M.A. II"/>
            <person name="Hsu C.-Y."/>
            <person name="Magbanua Z."/>
            <person name="Pechanova O."/>
            <person name="Grover C."/>
            <person name="Miller E."/>
            <person name="Thrash A."/>
            <person name="Ezzel L."/>
            <person name="Alam S."/>
            <person name="Benzie J."/>
            <person name="Hamilton M."/>
            <person name="Karsi A."/>
            <person name="Lawrence M.L."/>
            <person name="Peterson D.G."/>
        </authorList>
    </citation>
    <scope>NUCLEOTIDE SEQUENCE [LARGE SCALE GENOMIC DNA]</scope>
    <source>
        <strain evidence="10">BAU-BD-2019</strain>
        <tissue evidence="9">Blood</tissue>
    </source>
</reference>
<protein>
    <submittedName>
        <fullName evidence="9">G-protein coupled receptor 39</fullName>
    </submittedName>
</protein>
<feature type="region of interest" description="Disordered" evidence="6">
    <location>
        <begin position="226"/>
        <end position="245"/>
    </location>
</feature>
<feature type="transmembrane region" description="Helical" evidence="7">
    <location>
        <begin position="20"/>
        <end position="41"/>
    </location>
</feature>
<dbReference type="PANTHER" id="PTHR46752:SF1">
    <property type="entry name" value="G-PROTEIN COUPLED RECEPTOR 39"/>
    <property type="match status" value="1"/>
</dbReference>
<feature type="transmembrane region" description="Helical" evidence="7">
    <location>
        <begin position="62"/>
        <end position="87"/>
    </location>
</feature>
<feature type="transmembrane region" description="Helical" evidence="7">
    <location>
        <begin position="99"/>
        <end position="120"/>
    </location>
</feature>
<feature type="transmembrane region" description="Helical" evidence="7">
    <location>
        <begin position="196"/>
        <end position="221"/>
    </location>
</feature>
<comment type="subcellular location">
    <subcellularLocation>
        <location evidence="1">Membrane</location>
    </subcellularLocation>
</comment>
<evidence type="ECO:0000259" key="8">
    <source>
        <dbReference type="PROSITE" id="PS50262"/>
    </source>
</evidence>
<gene>
    <name evidence="9" type="ORF">H4Q32_026588</name>
</gene>
<organism evidence="9 10">
    <name type="scientific">Labeo rohita</name>
    <name type="common">Indian major carp</name>
    <name type="synonym">Cyprinus rohita</name>
    <dbReference type="NCBI Taxonomy" id="84645"/>
    <lineage>
        <taxon>Eukaryota</taxon>
        <taxon>Metazoa</taxon>
        <taxon>Chordata</taxon>
        <taxon>Craniata</taxon>
        <taxon>Vertebrata</taxon>
        <taxon>Euteleostomi</taxon>
        <taxon>Actinopterygii</taxon>
        <taxon>Neopterygii</taxon>
        <taxon>Teleostei</taxon>
        <taxon>Ostariophysi</taxon>
        <taxon>Cypriniformes</taxon>
        <taxon>Cyprinidae</taxon>
        <taxon>Labeoninae</taxon>
        <taxon>Labeonini</taxon>
        <taxon>Labeo</taxon>
    </lineage>
</organism>
<evidence type="ECO:0000313" key="9">
    <source>
        <dbReference type="EMBL" id="KAI2647981.1"/>
    </source>
</evidence>
<dbReference type="PRINTS" id="PR00237">
    <property type="entry name" value="GPCRRHODOPSN"/>
</dbReference>
<dbReference type="InterPro" id="IPR017452">
    <property type="entry name" value="GPCR_Rhodpsn_7TM"/>
</dbReference>
<comment type="similarity">
    <text evidence="5">Belongs to the G-protein coupled receptor 1 family.</text>
</comment>
<proteinExistence type="inferred from homology"/>